<dbReference type="Proteomes" id="UP001375743">
    <property type="component" value="Unassembled WGS sequence"/>
</dbReference>
<sequence length="97" mass="10899">MTRTTESYLIGQIAELQADLVEIRRIRAGLVRTARVFADGRRAQVKRRIADIEARIAQQCQLIATQAAAGLDTTASEALLQDLERVLELTRTCYRLL</sequence>
<dbReference type="RefSeq" id="WP_418157675.1">
    <property type="nucleotide sequence ID" value="NZ_JBBLZC010000001.1"/>
</dbReference>
<keyword evidence="2" id="KW-1185">Reference proteome</keyword>
<dbReference type="EMBL" id="JBBLZC010000001">
    <property type="protein sequence ID" value="MEK0081832.1"/>
    <property type="molecule type" value="Genomic_DNA"/>
</dbReference>
<reference evidence="1 2" key="1">
    <citation type="submission" date="2024-01" db="EMBL/GenBank/DDBJ databases">
        <title>Multi-omics insights into the function and evolution of sodium benzoate biodegradation pathways in Benzoatithermus flavus gen. nov., sp. nov. from hot spring.</title>
        <authorList>
            <person name="Hu C.-J."/>
            <person name="Li W.-J."/>
        </authorList>
    </citation>
    <scope>NUCLEOTIDE SEQUENCE [LARGE SCALE GENOMIC DNA]</scope>
    <source>
        <strain evidence="1 2">SYSU G07066</strain>
    </source>
</reference>
<protein>
    <submittedName>
        <fullName evidence="1">Uncharacterized protein</fullName>
    </submittedName>
</protein>
<accession>A0ABU8XKV6</accession>
<evidence type="ECO:0000313" key="1">
    <source>
        <dbReference type="EMBL" id="MEK0081832.1"/>
    </source>
</evidence>
<gene>
    <name evidence="1" type="ORF">U1T56_01610</name>
</gene>
<name>A0ABU8XKV6_9PROT</name>
<comment type="caution">
    <text evidence="1">The sequence shown here is derived from an EMBL/GenBank/DDBJ whole genome shotgun (WGS) entry which is preliminary data.</text>
</comment>
<evidence type="ECO:0000313" key="2">
    <source>
        <dbReference type="Proteomes" id="UP001375743"/>
    </source>
</evidence>
<organism evidence="1 2">
    <name type="scientific">Benzoatithermus flavus</name>
    <dbReference type="NCBI Taxonomy" id="3108223"/>
    <lineage>
        <taxon>Bacteria</taxon>
        <taxon>Pseudomonadati</taxon>
        <taxon>Pseudomonadota</taxon>
        <taxon>Alphaproteobacteria</taxon>
        <taxon>Geminicoccales</taxon>
        <taxon>Geminicoccaceae</taxon>
        <taxon>Benzoatithermus</taxon>
    </lineage>
</organism>
<proteinExistence type="predicted"/>